<gene>
    <name evidence="1" type="ORF">BINO364_LOCUS14246</name>
</gene>
<dbReference type="Proteomes" id="UP000838878">
    <property type="component" value="Chromosome 8"/>
</dbReference>
<keyword evidence="2" id="KW-1185">Reference proteome</keyword>
<reference evidence="1" key="1">
    <citation type="submission" date="2021-12" db="EMBL/GenBank/DDBJ databases">
        <authorList>
            <person name="Martin H S."/>
        </authorList>
    </citation>
    <scope>NUCLEOTIDE SEQUENCE</scope>
</reference>
<sequence>MNLTDGSRKFRSYLPCPYAVASSHAVSVSKQLPRALPIKIIQAQSSSKENKRRGYKGELENKVSTWNFDTA</sequence>
<dbReference type="EMBL" id="OV170228">
    <property type="protein sequence ID" value="CAH0729096.1"/>
    <property type="molecule type" value="Genomic_DNA"/>
</dbReference>
<dbReference type="AlphaFoldDB" id="A0A8J9UZ12"/>
<proteinExistence type="predicted"/>
<evidence type="ECO:0000313" key="1">
    <source>
        <dbReference type="EMBL" id="CAH0729096.1"/>
    </source>
</evidence>
<name>A0A8J9UZ12_9NEOP</name>
<evidence type="ECO:0000313" key="2">
    <source>
        <dbReference type="Proteomes" id="UP000838878"/>
    </source>
</evidence>
<accession>A0A8J9UZ12</accession>
<organism evidence="1 2">
    <name type="scientific">Brenthis ino</name>
    <name type="common">lesser marbled fritillary</name>
    <dbReference type="NCBI Taxonomy" id="405034"/>
    <lineage>
        <taxon>Eukaryota</taxon>
        <taxon>Metazoa</taxon>
        <taxon>Ecdysozoa</taxon>
        <taxon>Arthropoda</taxon>
        <taxon>Hexapoda</taxon>
        <taxon>Insecta</taxon>
        <taxon>Pterygota</taxon>
        <taxon>Neoptera</taxon>
        <taxon>Endopterygota</taxon>
        <taxon>Lepidoptera</taxon>
        <taxon>Glossata</taxon>
        <taxon>Ditrysia</taxon>
        <taxon>Papilionoidea</taxon>
        <taxon>Nymphalidae</taxon>
        <taxon>Heliconiinae</taxon>
        <taxon>Argynnini</taxon>
        <taxon>Brenthis</taxon>
    </lineage>
</organism>
<feature type="non-terminal residue" evidence="1">
    <location>
        <position position="71"/>
    </location>
</feature>
<protein>
    <submittedName>
        <fullName evidence="1">Uncharacterized protein</fullName>
    </submittedName>
</protein>